<evidence type="ECO:0000256" key="1">
    <source>
        <dbReference type="SAM" id="MobiDB-lite"/>
    </source>
</evidence>
<feature type="transmembrane region" description="Helical" evidence="2">
    <location>
        <begin position="205"/>
        <end position="233"/>
    </location>
</feature>
<evidence type="ECO:0000313" key="3">
    <source>
        <dbReference type="EMBL" id="AOG60207.1"/>
    </source>
</evidence>
<evidence type="ECO:0000313" key="4">
    <source>
        <dbReference type="Proteomes" id="UP000094378"/>
    </source>
</evidence>
<reference evidence="3 4" key="1">
    <citation type="submission" date="2016-08" db="EMBL/GenBank/DDBJ databases">
        <title>Complete genome sequence of Spiroplasma helicoides TABS-2 (DSM 22551).</title>
        <authorList>
            <person name="Shen W.-Y."/>
            <person name="Lo W.-S."/>
            <person name="Lai Y.-C."/>
            <person name="Kuo C.-H."/>
        </authorList>
    </citation>
    <scope>NUCLEOTIDE SEQUENCE [LARGE SCALE GENOMIC DNA]</scope>
    <source>
        <strain evidence="3 4">TABS-2</strain>
    </source>
</reference>
<keyword evidence="4" id="KW-1185">Reference proteome</keyword>
<dbReference type="RefSeq" id="WP_069115989.1">
    <property type="nucleotide sequence ID" value="NZ_CP017015.1"/>
</dbReference>
<dbReference type="EMBL" id="CP017015">
    <property type="protein sequence ID" value="AOG60207.1"/>
    <property type="molecule type" value="Genomic_DNA"/>
</dbReference>
<feature type="transmembrane region" description="Helical" evidence="2">
    <location>
        <begin position="128"/>
        <end position="147"/>
    </location>
</feature>
<dbReference type="AlphaFoldDB" id="A0A1B3SJW2"/>
<dbReference type="STRING" id="216938.SHELI_v1c02520"/>
<keyword evidence="2" id="KW-0812">Transmembrane</keyword>
<keyword evidence="2" id="KW-0472">Membrane</keyword>
<protein>
    <recommendedName>
        <fullName evidence="5">Riboflavin transporter</fullName>
    </recommendedName>
</protein>
<dbReference type="Proteomes" id="UP000094378">
    <property type="component" value="Chromosome"/>
</dbReference>
<proteinExistence type="predicted"/>
<feature type="transmembrane region" description="Helical" evidence="2">
    <location>
        <begin position="159"/>
        <end position="185"/>
    </location>
</feature>
<dbReference type="Gene3D" id="1.10.1760.20">
    <property type="match status" value="1"/>
</dbReference>
<feature type="transmembrane region" description="Helical" evidence="2">
    <location>
        <begin position="53"/>
        <end position="77"/>
    </location>
</feature>
<organism evidence="3 4">
    <name type="scientific">Spiroplasma helicoides</name>
    <dbReference type="NCBI Taxonomy" id="216938"/>
    <lineage>
        <taxon>Bacteria</taxon>
        <taxon>Bacillati</taxon>
        <taxon>Mycoplasmatota</taxon>
        <taxon>Mollicutes</taxon>
        <taxon>Entomoplasmatales</taxon>
        <taxon>Spiroplasmataceae</taxon>
        <taxon>Spiroplasma</taxon>
    </lineage>
</organism>
<name>A0A1B3SJW2_9MOLU</name>
<keyword evidence="2" id="KW-1133">Transmembrane helix</keyword>
<sequence length="243" mass="27899">MTTNRNSDLPEKNLEESSNNGSEIISNDDIEIELSKYKIKNYKSYFKLNPYRVAVLSMILAMNYLLSWISYAALTPLSIIGFLRVELNFLSYLICWKMINGFYALLLVTPGTWIRYLGMNPEPVGSTVMNISDMSVLGVFILISFLLNTKAHIKGKKSFYIKYCSSAFITIVFAGLINIAYNFTFILDWYASYTGFNGYVEYKNLWYAGILMGFNVLKYTVNFLLFISIYDVVKYISKNTSLN</sequence>
<evidence type="ECO:0000256" key="2">
    <source>
        <dbReference type="SAM" id="Phobius"/>
    </source>
</evidence>
<accession>A0A1B3SJW2</accession>
<feature type="region of interest" description="Disordered" evidence="1">
    <location>
        <begin position="1"/>
        <end position="20"/>
    </location>
</feature>
<dbReference type="KEGG" id="shj:SHELI_v1c02520"/>
<gene>
    <name evidence="3" type="ORF">SHELI_v1c02520</name>
</gene>
<evidence type="ECO:0008006" key="5">
    <source>
        <dbReference type="Google" id="ProtNLM"/>
    </source>
</evidence>
<feature type="transmembrane region" description="Helical" evidence="2">
    <location>
        <begin position="89"/>
        <end position="108"/>
    </location>
</feature>
<dbReference type="OrthoDB" id="389220at2"/>